<dbReference type="EMBL" id="CP011112">
    <property type="protein sequence ID" value="AKU14869.1"/>
    <property type="molecule type" value="Genomic_DNA"/>
</dbReference>
<evidence type="ECO:0000313" key="4">
    <source>
        <dbReference type="Proteomes" id="UP000066480"/>
    </source>
</evidence>
<organism evidence="3 4">
    <name type="scientific">Luteipulveratus mongoliensis</name>
    <dbReference type="NCBI Taxonomy" id="571913"/>
    <lineage>
        <taxon>Bacteria</taxon>
        <taxon>Bacillati</taxon>
        <taxon>Actinomycetota</taxon>
        <taxon>Actinomycetes</taxon>
        <taxon>Micrococcales</taxon>
        <taxon>Dermacoccaceae</taxon>
        <taxon>Luteipulveratus</taxon>
    </lineage>
</organism>
<feature type="domain" description="TerD" evidence="2">
    <location>
        <begin position="1"/>
        <end position="180"/>
    </location>
</feature>
<dbReference type="CDD" id="cd06974">
    <property type="entry name" value="TerD_like"/>
    <property type="match status" value="1"/>
</dbReference>
<dbReference type="STRING" id="571913.VV02_01635"/>
<proteinExistence type="inferred from homology"/>
<accession>A0A0K1JDT7</accession>
<sequence>MTVNLARGEHVSVPRKNVVVGLGWEIRPSAYTEFDVDASAILLGRDGKVLSDWHFVFFNNLTSPDGSVVHTGDDAGGSVDDEQITVDLARLHEDVDRIVFPASIYDADRREQSFGQLDATFIRVVDAADQREIARFTLPDDATTETAMVFGELYRDGADWAFRGVGKGYPSGLAGLARDFGVSV</sequence>
<gene>
    <name evidence="3" type="ORF">VV02_01635</name>
</gene>
<dbReference type="AlphaFoldDB" id="A0A0K1JDT7"/>
<dbReference type="PANTHER" id="PTHR32097:SF4">
    <property type="entry name" value="GENERAL STRESS PROTEIN 16U"/>
    <property type="match status" value="1"/>
</dbReference>
<protein>
    <submittedName>
        <fullName evidence="3">Chemical-damaging agent resistance protein C</fullName>
    </submittedName>
</protein>
<dbReference type="InterPro" id="IPR051324">
    <property type="entry name" value="Stress/Tellurium_Resist"/>
</dbReference>
<name>A0A0K1JDT7_9MICO</name>
<dbReference type="PATRIC" id="fig|571913.6.peg.336"/>
<dbReference type="RefSeq" id="WP_052589421.1">
    <property type="nucleotide sequence ID" value="NZ_CP011112.1"/>
</dbReference>
<reference evidence="3 4" key="1">
    <citation type="submission" date="2015-03" db="EMBL/GenBank/DDBJ databases">
        <title>Luteipulveratus halotolerans sp. nov., a novel actinobacterium (Dermacoccaceae) from Sarawak, Malaysia.</title>
        <authorList>
            <person name="Juboi H."/>
            <person name="Basik A."/>
            <person name="Shamsul S.S."/>
            <person name="Arnold P."/>
            <person name="Schmitt E.K."/>
            <person name="Sanglier J.-J."/>
            <person name="Yeo T."/>
        </authorList>
    </citation>
    <scope>NUCLEOTIDE SEQUENCE [LARGE SCALE GENOMIC DNA]</scope>
    <source>
        <strain evidence="3 4">MN07-A0370</strain>
    </source>
</reference>
<dbReference type="KEGG" id="lmoi:VV02_01635"/>
<dbReference type="PANTHER" id="PTHR32097">
    <property type="entry name" value="CAMP-BINDING PROTEIN 1-RELATED"/>
    <property type="match status" value="1"/>
</dbReference>
<dbReference type="Gene3D" id="2.60.60.30">
    <property type="entry name" value="sav2460 like domains"/>
    <property type="match status" value="1"/>
</dbReference>
<dbReference type="InterPro" id="IPR003325">
    <property type="entry name" value="TerD"/>
</dbReference>
<evidence type="ECO:0000259" key="2">
    <source>
        <dbReference type="Pfam" id="PF02342"/>
    </source>
</evidence>
<keyword evidence="4" id="KW-1185">Reference proteome</keyword>
<dbReference type="Proteomes" id="UP000066480">
    <property type="component" value="Chromosome"/>
</dbReference>
<comment type="similarity">
    <text evidence="1">Belongs to the CAPAB/TerDEXZ family.</text>
</comment>
<evidence type="ECO:0000313" key="3">
    <source>
        <dbReference type="EMBL" id="AKU14869.1"/>
    </source>
</evidence>
<evidence type="ECO:0000256" key="1">
    <source>
        <dbReference type="ARBA" id="ARBA00008775"/>
    </source>
</evidence>
<dbReference type="OrthoDB" id="56224at2"/>
<dbReference type="Pfam" id="PF02342">
    <property type="entry name" value="TerD"/>
    <property type="match status" value="1"/>
</dbReference>